<proteinExistence type="predicted"/>
<name>A0A392NEC5_9FABA</name>
<accession>A0A392NEC5</accession>
<sequence>MEHYNAVDEEDVIVYCHDNANVSVSDGDNIDVPVDNNVNGLVQDENISEDKHSHAMDKNSGDVVMATNKKYACCFWWR</sequence>
<comment type="caution">
    <text evidence="1">The sequence shown here is derived from an EMBL/GenBank/DDBJ whole genome shotgun (WGS) entry which is preliminary data.</text>
</comment>
<evidence type="ECO:0000313" key="2">
    <source>
        <dbReference type="Proteomes" id="UP000265520"/>
    </source>
</evidence>
<protein>
    <submittedName>
        <fullName evidence="1">TIR-NBS-LRR RCT1 resistance protein</fullName>
    </submittedName>
</protein>
<evidence type="ECO:0000313" key="1">
    <source>
        <dbReference type="EMBL" id="MCH97683.1"/>
    </source>
</evidence>
<dbReference type="EMBL" id="LXQA010035654">
    <property type="protein sequence ID" value="MCH97683.1"/>
    <property type="molecule type" value="Genomic_DNA"/>
</dbReference>
<organism evidence="1 2">
    <name type="scientific">Trifolium medium</name>
    <dbReference type="NCBI Taxonomy" id="97028"/>
    <lineage>
        <taxon>Eukaryota</taxon>
        <taxon>Viridiplantae</taxon>
        <taxon>Streptophyta</taxon>
        <taxon>Embryophyta</taxon>
        <taxon>Tracheophyta</taxon>
        <taxon>Spermatophyta</taxon>
        <taxon>Magnoliopsida</taxon>
        <taxon>eudicotyledons</taxon>
        <taxon>Gunneridae</taxon>
        <taxon>Pentapetalae</taxon>
        <taxon>rosids</taxon>
        <taxon>fabids</taxon>
        <taxon>Fabales</taxon>
        <taxon>Fabaceae</taxon>
        <taxon>Papilionoideae</taxon>
        <taxon>50 kb inversion clade</taxon>
        <taxon>NPAAA clade</taxon>
        <taxon>Hologalegina</taxon>
        <taxon>IRL clade</taxon>
        <taxon>Trifolieae</taxon>
        <taxon>Trifolium</taxon>
    </lineage>
</organism>
<dbReference type="Proteomes" id="UP000265520">
    <property type="component" value="Unassembled WGS sequence"/>
</dbReference>
<reference evidence="1 2" key="1">
    <citation type="journal article" date="2018" name="Front. Plant Sci.">
        <title>Red Clover (Trifolium pratense) and Zigzag Clover (T. medium) - A Picture of Genomic Similarities and Differences.</title>
        <authorList>
            <person name="Dluhosova J."/>
            <person name="Istvanek J."/>
            <person name="Nedelnik J."/>
            <person name="Repkova J."/>
        </authorList>
    </citation>
    <scope>NUCLEOTIDE SEQUENCE [LARGE SCALE GENOMIC DNA]</scope>
    <source>
        <strain evidence="2">cv. 10/8</strain>
        <tissue evidence="1">Leaf</tissue>
    </source>
</reference>
<keyword evidence="2" id="KW-1185">Reference proteome</keyword>
<dbReference type="AlphaFoldDB" id="A0A392NEC5"/>